<protein>
    <recommendedName>
        <fullName evidence="4">Zinc finger PHD-type domain-containing protein</fullName>
    </recommendedName>
</protein>
<dbReference type="InterPro" id="IPR011011">
    <property type="entry name" value="Znf_FYVE_PHD"/>
</dbReference>
<dbReference type="Proteomes" id="UP000324832">
    <property type="component" value="Unassembled WGS sequence"/>
</dbReference>
<evidence type="ECO:0000313" key="2">
    <source>
        <dbReference type="EMBL" id="VVC97694.1"/>
    </source>
</evidence>
<dbReference type="EMBL" id="FZQP02003280">
    <property type="protein sequence ID" value="VVC97694.1"/>
    <property type="molecule type" value="Genomic_DNA"/>
</dbReference>
<feature type="region of interest" description="Disordered" evidence="1">
    <location>
        <begin position="69"/>
        <end position="100"/>
    </location>
</feature>
<dbReference type="Gene3D" id="3.30.40.10">
    <property type="entry name" value="Zinc/RING finger domain, C3HC4 (zinc finger)"/>
    <property type="match status" value="1"/>
</dbReference>
<proteinExistence type="predicted"/>
<name>A0A5E4QJG8_9NEOP</name>
<keyword evidence="3" id="KW-1185">Reference proteome</keyword>
<accession>A0A5E4QJG8</accession>
<dbReference type="CDD" id="cd15517">
    <property type="entry name" value="PHD_TCF19_like"/>
    <property type="match status" value="1"/>
</dbReference>
<dbReference type="SUPFAM" id="SSF57903">
    <property type="entry name" value="FYVE/PHD zinc finger"/>
    <property type="match status" value="1"/>
</dbReference>
<evidence type="ECO:0000256" key="1">
    <source>
        <dbReference type="SAM" id="MobiDB-lite"/>
    </source>
</evidence>
<dbReference type="AlphaFoldDB" id="A0A5E4QJG8"/>
<evidence type="ECO:0000313" key="3">
    <source>
        <dbReference type="Proteomes" id="UP000324832"/>
    </source>
</evidence>
<sequence>AIETATNLLPDTINNITVSPSPNPACSQDIECLTTLPSADSSSFKNKIELAIPGSSGIQSTFENFSPSKIRSFPKAEARKQSNHNRRKRKSAVLTDTPEKDSLQKEYEEKLAKTKKACDQNKGKGKGKGKSAKTSKVGKEKVKKKILVSDSDSDTEEWFCLVCSESYSTSKKEDWVECLECKMWAHVKCVTGNVQLFICINCNSDED</sequence>
<evidence type="ECO:0008006" key="4">
    <source>
        <dbReference type="Google" id="ProtNLM"/>
    </source>
</evidence>
<organism evidence="2 3">
    <name type="scientific">Leptidea sinapis</name>
    <dbReference type="NCBI Taxonomy" id="189913"/>
    <lineage>
        <taxon>Eukaryota</taxon>
        <taxon>Metazoa</taxon>
        <taxon>Ecdysozoa</taxon>
        <taxon>Arthropoda</taxon>
        <taxon>Hexapoda</taxon>
        <taxon>Insecta</taxon>
        <taxon>Pterygota</taxon>
        <taxon>Neoptera</taxon>
        <taxon>Endopterygota</taxon>
        <taxon>Lepidoptera</taxon>
        <taxon>Glossata</taxon>
        <taxon>Ditrysia</taxon>
        <taxon>Papilionoidea</taxon>
        <taxon>Pieridae</taxon>
        <taxon>Dismorphiinae</taxon>
        <taxon>Leptidea</taxon>
    </lineage>
</organism>
<dbReference type="InterPro" id="IPR013083">
    <property type="entry name" value="Znf_RING/FYVE/PHD"/>
</dbReference>
<feature type="non-terminal residue" evidence="2">
    <location>
        <position position="1"/>
    </location>
</feature>
<gene>
    <name evidence="2" type="ORF">LSINAPIS_LOCUS8921</name>
</gene>
<reference evidence="2 3" key="1">
    <citation type="submission" date="2017-07" db="EMBL/GenBank/DDBJ databases">
        <authorList>
            <person name="Talla V."/>
            <person name="Backstrom N."/>
        </authorList>
    </citation>
    <scope>NUCLEOTIDE SEQUENCE [LARGE SCALE GENOMIC DNA]</scope>
</reference>
<feature type="compositionally biased region" description="Basic residues" evidence="1">
    <location>
        <begin position="81"/>
        <end position="91"/>
    </location>
</feature>